<evidence type="ECO:0000256" key="1">
    <source>
        <dbReference type="SAM" id="SignalP"/>
    </source>
</evidence>
<comment type="caution">
    <text evidence="2">The sequence shown here is derived from an EMBL/GenBank/DDBJ whole genome shotgun (WGS) entry which is preliminary data.</text>
</comment>
<dbReference type="AlphaFoldDB" id="A0A6B2QWE8"/>
<evidence type="ECO:0008006" key="3">
    <source>
        <dbReference type="Google" id="ProtNLM"/>
    </source>
</evidence>
<dbReference type="RefSeq" id="WP_163652434.1">
    <property type="nucleotide sequence ID" value="NZ_JAAGRN010000003.1"/>
</dbReference>
<organism evidence="2">
    <name type="scientific">Sheuella amnicola</name>
    <dbReference type="NCBI Taxonomy" id="2707330"/>
    <lineage>
        <taxon>Bacteria</taxon>
        <taxon>Pseudomonadati</taxon>
        <taxon>Pseudomonadota</taxon>
        <taxon>Betaproteobacteria</taxon>
        <taxon>Burkholderiales</taxon>
        <taxon>Alcaligenaceae</taxon>
        <taxon>Sheuella</taxon>
    </lineage>
</organism>
<dbReference type="Pfam" id="PF20367">
    <property type="entry name" value="DUF6662"/>
    <property type="match status" value="1"/>
</dbReference>
<gene>
    <name evidence="2" type="ORF">G3I67_05735</name>
</gene>
<keyword evidence="1" id="KW-0732">Signal</keyword>
<accession>A0A6B2QWE8</accession>
<reference evidence="2" key="1">
    <citation type="submission" date="2020-02" db="EMBL/GenBank/DDBJ databases">
        <authorList>
            <person name="Chen W.-M."/>
        </authorList>
    </citation>
    <scope>NUCLEOTIDE SEQUENCE</scope>
    <source>
        <strain evidence="2">NBD-18</strain>
    </source>
</reference>
<sequence length="296" mass="32750">MKLRAKLGALLFGGCLPFSAMSGEGVFGWLYTLDLQPKGAIELEQKIDYTTGHATGSYNLWKSKTGIEYGLTNDIQVTGYLDAYSVNAKQNYHQCDDISPCTAGFGVPGSANGLNSYSKTAVNGGSAEVIWRITNPVTSPVGVGLYFEPSIGSLSESFEMRLLLQSNFLDDRLILAANFIAETEKFKFDPAETIYESSFDIRYGASYRFAPNWSAGVEGRFHNDFEGSWYGKQIQRANFIGPNLHYGGKDWWFTAAWLYQLGGQCWAPGDAECSNGRVWDSHGNNQFMFKVGMPLQ</sequence>
<name>A0A6B2QWE8_9BURK</name>
<feature type="chain" id="PRO_5025643153" description="Porin" evidence="1">
    <location>
        <begin position="23"/>
        <end position="296"/>
    </location>
</feature>
<dbReference type="InterPro" id="IPR046603">
    <property type="entry name" value="DUF6662"/>
</dbReference>
<proteinExistence type="predicted"/>
<protein>
    <recommendedName>
        <fullName evidence="3">Porin</fullName>
    </recommendedName>
</protein>
<evidence type="ECO:0000313" key="2">
    <source>
        <dbReference type="EMBL" id="NDY82730.1"/>
    </source>
</evidence>
<feature type="signal peptide" evidence="1">
    <location>
        <begin position="1"/>
        <end position="22"/>
    </location>
</feature>
<dbReference type="EMBL" id="JAAGRN010000003">
    <property type="protein sequence ID" value="NDY82730.1"/>
    <property type="molecule type" value="Genomic_DNA"/>
</dbReference>